<dbReference type="EMBL" id="VNHY01000001">
    <property type="protein sequence ID" value="TYP94949.1"/>
    <property type="molecule type" value="Genomic_DNA"/>
</dbReference>
<dbReference type="PRINTS" id="PR00773">
    <property type="entry name" value="GRPEPROTEIN"/>
</dbReference>
<gene>
    <name evidence="3" type="primary">grpE</name>
    <name evidence="7" type="ORF">LX73_0243</name>
</gene>
<dbReference type="OrthoDB" id="9812586at2"/>
<comment type="similarity">
    <text evidence="1 3 5">Belongs to the GrpE family.</text>
</comment>
<dbReference type="PANTHER" id="PTHR21237:SF23">
    <property type="entry name" value="GRPE PROTEIN HOMOLOG, MITOCHONDRIAL"/>
    <property type="match status" value="1"/>
</dbReference>
<comment type="caution">
    <text evidence="7">The sequence shown here is derived from an EMBL/GenBank/DDBJ whole genome shotgun (WGS) entry which is preliminary data.</text>
</comment>
<dbReference type="Gene3D" id="3.90.20.20">
    <property type="match status" value="1"/>
</dbReference>
<dbReference type="RefSeq" id="WP_148897637.1">
    <property type="nucleotide sequence ID" value="NZ_VNHY01000001.1"/>
</dbReference>
<evidence type="ECO:0000256" key="5">
    <source>
        <dbReference type="RuleBase" id="RU004478"/>
    </source>
</evidence>
<dbReference type="InterPro" id="IPR000740">
    <property type="entry name" value="GrpE"/>
</dbReference>
<dbReference type="Proteomes" id="UP000324595">
    <property type="component" value="Unassembled WGS sequence"/>
</dbReference>
<dbReference type="GO" id="GO:0051087">
    <property type="term" value="F:protein-folding chaperone binding"/>
    <property type="evidence" value="ECO:0007669"/>
    <property type="project" value="InterPro"/>
</dbReference>
<dbReference type="PROSITE" id="PS01071">
    <property type="entry name" value="GRPE"/>
    <property type="match status" value="1"/>
</dbReference>
<keyword evidence="2 3" id="KW-0143">Chaperone</keyword>
<organism evidence="7 8">
    <name type="scientific">Fodinibius salinus</name>
    <dbReference type="NCBI Taxonomy" id="860790"/>
    <lineage>
        <taxon>Bacteria</taxon>
        <taxon>Pseudomonadati</taxon>
        <taxon>Balneolota</taxon>
        <taxon>Balneolia</taxon>
        <taxon>Balneolales</taxon>
        <taxon>Balneolaceae</taxon>
        <taxon>Fodinibius</taxon>
    </lineage>
</organism>
<dbReference type="GO" id="GO:0042803">
    <property type="term" value="F:protein homodimerization activity"/>
    <property type="evidence" value="ECO:0007669"/>
    <property type="project" value="InterPro"/>
</dbReference>
<sequence length="200" mass="23509">MSESKKEVSEQEAAEIEEQEQEVSEEQSEEELPYQNFNEDELREMLVAREEELSELEQEVNELKDDRLRKVAELENYRKRVKRERSQVYETAKARALEDFLEINDDIQRTLGAAEELDVNETFFDGVQMVAKKLQEILRKNDVQRIDQEGVPFDVDLHDAMMRRKPEDDSIESDIVLNVVESGYRMGDRTIRHAKVIVSE</sequence>
<comment type="subcellular location">
    <subcellularLocation>
        <location evidence="3">Cytoplasm</location>
    </subcellularLocation>
</comment>
<dbReference type="InterPro" id="IPR009012">
    <property type="entry name" value="GrpE_head"/>
</dbReference>
<dbReference type="HAMAP" id="MF_01151">
    <property type="entry name" value="GrpE"/>
    <property type="match status" value="1"/>
</dbReference>
<dbReference type="InterPro" id="IPR013805">
    <property type="entry name" value="GrpE_CC"/>
</dbReference>
<keyword evidence="3 4" id="KW-0346">Stress response</keyword>
<comment type="subunit">
    <text evidence="3">Homodimer.</text>
</comment>
<protein>
    <recommendedName>
        <fullName evidence="3 4">Protein GrpE</fullName>
    </recommendedName>
    <alternativeName>
        <fullName evidence="3">HSP-70 cofactor</fullName>
    </alternativeName>
</protein>
<keyword evidence="8" id="KW-1185">Reference proteome</keyword>
<dbReference type="CDD" id="cd00446">
    <property type="entry name" value="GrpE"/>
    <property type="match status" value="1"/>
</dbReference>
<dbReference type="PANTHER" id="PTHR21237">
    <property type="entry name" value="GRPE PROTEIN"/>
    <property type="match status" value="1"/>
</dbReference>
<dbReference type="GO" id="GO:0051082">
    <property type="term" value="F:unfolded protein binding"/>
    <property type="evidence" value="ECO:0007669"/>
    <property type="project" value="TreeGrafter"/>
</dbReference>
<dbReference type="SUPFAM" id="SSF51064">
    <property type="entry name" value="Head domain of nucleotide exchange factor GrpE"/>
    <property type="match status" value="1"/>
</dbReference>
<comment type="function">
    <text evidence="3 4">Participates actively in the response to hyperosmotic and heat shock by preventing the aggregation of stress-denatured proteins, in association with DnaK and GrpE. It is the nucleotide exchange factor for DnaK and may function as a thermosensor. Unfolded proteins bind initially to DnaJ; upon interaction with the DnaJ-bound protein, DnaK hydrolyzes its bound ATP, resulting in the formation of a stable complex. GrpE releases ADP from DnaK; ATP binding to DnaK triggers the release of the substrate protein, thus completing the reaction cycle. Several rounds of ATP-dependent interactions between DnaJ, DnaK and GrpE are required for fully efficient folding.</text>
</comment>
<evidence type="ECO:0000313" key="8">
    <source>
        <dbReference type="Proteomes" id="UP000324595"/>
    </source>
</evidence>
<feature type="region of interest" description="Disordered" evidence="6">
    <location>
        <begin position="1"/>
        <end position="40"/>
    </location>
</feature>
<dbReference type="Pfam" id="PF01025">
    <property type="entry name" value="GrpE"/>
    <property type="match status" value="1"/>
</dbReference>
<dbReference type="GO" id="GO:0006457">
    <property type="term" value="P:protein folding"/>
    <property type="evidence" value="ECO:0007669"/>
    <property type="project" value="InterPro"/>
</dbReference>
<dbReference type="GO" id="GO:0000774">
    <property type="term" value="F:adenyl-nucleotide exchange factor activity"/>
    <property type="evidence" value="ECO:0007669"/>
    <property type="project" value="InterPro"/>
</dbReference>
<accession>A0A5D3YPI4</accession>
<proteinExistence type="inferred from homology"/>
<evidence type="ECO:0000313" key="7">
    <source>
        <dbReference type="EMBL" id="TYP94949.1"/>
    </source>
</evidence>
<evidence type="ECO:0000256" key="2">
    <source>
        <dbReference type="ARBA" id="ARBA00023186"/>
    </source>
</evidence>
<feature type="compositionally biased region" description="Acidic residues" evidence="6">
    <location>
        <begin position="10"/>
        <end position="40"/>
    </location>
</feature>
<name>A0A5D3YPI4_9BACT</name>
<dbReference type="SUPFAM" id="SSF58014">
    <property type="entry name" value="Coiled-coil domain of nucleotide exchange factor GrpE"/>
    <property type="match status" value="1"/>
</dbReference>
<evidence type="ECO:0000256" key="4">
    <source>
        <dbReference type="RuleBase" id="RU000639"/>
    </source>
</evidence>
<evidence type="ECO:0000256" key="6">
    <source>
        <dbReference type="SAM" id="MobiDB-lite"/>
    </source>
</evidence>
<dbReference type="AlphaFoldDB" id="A0A5D3YPI4"/>
<keyword evidence="3" id="KW-0963">Cytoplasm</keyword>
<evidence type="ECO:0000256" key="1">
    <source>
        <dbReference type="ARBA" id="ARBA00009054"/>
    </source>
</evidence>
<dbReference type="GO" id="GO:0005737">
    <property type="term" value="C:cytoplasm"/>
    <property type="evidence" value="ECO:0007669"/>
    <property type="project" value="UniProtKB-SubCell"/>
</dbReference>
<evidence type="ECO:0000256" key="3">
    <source>
        <dbReference type="HAMAP-Rule" id="MF_01151"/>
    </source>
</evidence>
<reference evidence="7 8" key="1">
    <citation type="submission" date="2019-07" db="EMBL/GenBank/DDBJ databases">
        <title>Genomic Encyclopedia of Archaeal and Bacterial Type Strains, Phase II (KMG-II): from individual species to whole genera.</title>
        <authorList>
            <person name="Goeker M."/>
        </authorList>
    </citation>
    <scope>NUCLEOTIDE SEQUENCE [LARGE SCALE GENOMIC DNA]</scope>
    <source>
        <strain evidence="7 8">DSM 21935</strain>
    </source>
</reference>
<dbReference type="Gene3D" id="2.30.22.10">
    <property type="entry name" value="Head domain of nucleotide exchange factor GrpE"/>
    <property type="match status" value="1"/>
</dbReference>